<comment type="caution">
    <text evidence="11">Lacks conserved residue(s) required for the propagation of feature annotation.</text>
</comment>
<comment type="caution">
    <text evidence="15">The sequence shown here is derived from an EMBL/GenBank/DDBJ whole genome shotgun (WGS) entry which is preliminary data.</text>
</comment>
<dbReference type="SMART" id="SM00116">
    <property type="entry name" value="CBS"/>
    <property type="match status" value="2"/>
</dbReference>
<comment type="pathway">
    <text evidence="11">Purine metabolism; XMP biosynthesis via de novo pathway; XMP from IMP: step 1/1.</text>
</comment>
<comment type="catalytic activity">
    <reaction evidence="10 11">
        <text>IMP + NAD(+) + H2O = XMP + NADH + H(+)</text>
        <dbReference type="Rhea" id="RHEA:11708"/>
        <dbReference type="ChEBI" id="CHEBI:15377"/>
        <dbReference type="ChEBI" id="CHEBI:15378"/>
        <dbReference type="ChEBI" id="CHEBI:57464"/>
        <dbReference type="ChEBI" id="CHEBI:57540"/>
        <dbReference type="ChEBI" id="CHEBI:57945"/>
        <dbReference type="ChEBI" id="CHEBI:58053"/>
        <dbReference type="EC" id="1.1.1.205"/>
    </reaction>
</comment>
<keyword evidence="6 11" id="KW-0630">Potassium</keyword>
<dbReference type="EMBL" id="JBHUCM010000031">
    <property type="protein sequence ID" value="MFD1542454.1"/>
    <property type="molecule type" value="Genomic_DNA"/>
</dbReference>
<feature type="binding site" evidence="11">
    <location>
        <begin position="336"/>
        <end position="338"/>
    </location>
    <ligand>
        <name>IMP</name>
        <dbReference type="ChEBI" id="CHEBI:58053"/>
    </ligand>
</feature>
<evidence type="ECO:0000256" key="1">
    <source>
        <dbReference type="ARBA" id="ARBA00001958"/>
    </source>
</evidence>
<name>A0ABW4GJA3_9ACTN</name>
<feature type="binding site" evidence="11">
    <location>
        <begin position="296"/>
        <end position="298"/>
    </location>
    <ligand>
        <name>NAD(+)</name>
        <dbReference type="ChEBI" id="CHEBI:57540"/>
    </ligand>
</feature>
<comment type="similarity">
    <text evidence="2 11 13">Belongs to the IMPDH/GMPR family.</text>
</comment>
<evidence type="ECO:0000256" key="11">
    <source>
        <dbReference type="HAMAP-Rule" id="MF_01964"/>
    </source>
</evidence>
<feature type="active site" description="Proton acceptor" evidence="11">
    <location>
        <position position="406"/>
    </location>
</feature>
<feature type="binding site" evidence="11">
    <location>
        <position position="301"/>
    </location>
    <ligand>
        <name>IMP</name>
        <dbReference type="ChEBI" id="CHEBI:58053"/>
    </ligand>
</feature>
<dbReference type="PANTHER" id="PTHR11911:SF111">
    <property type="entry name" value="INOSINE-5'-MONOPHOSPHATE DEHYDROGENASE"/>
    <property type="match status" value="1"/>
</dbReference>
<dbReference type="PIRSF" id="PIRSF000130">
    <property type="entry name" value="IMPDH"/>
    <property type="match status" value="1"/>
</dbReference>
<evidence type="ECO:0000256" key="6">
    <source>
        <dbReference type="ARBA" id="ARBA00022958"/>
    </source>
</evidence>
<comment type="subunit">
    <text evidence="11">Homotetramer.</text>
</comment>
<protein>
    <recommendedName>
        <fullName evidence="11">Inosine-5'-monophosphate dehydrogenase</fullName>
        <shortName evidence="11">IMP dehydrogenase</shortName>
        <shortName evidence="11">IMPD</shortName>
        <shortName evidence="11">IMPDH</shortName>
        <ecNumber evidence="11">1.1.1.205</ecNumber>
    </recommendedName>
</protein>
<feature type="binding site" evidence="11">
    <location>
        <position position="247"/>
    </location>
    <ligand>
        <name>NAD(+)</name>
        <dbReference type="ChEBI" id="CHEBI:57540"/>
    </ligand>
</feature>
<evidence type="ECO:0000256" key="7">
    <source>
        <dbReference type="ARBA" id="ARBA00023002"/>
    </source>
</evidence>
<evidence type="ECO:0000313" key="16">
    <source>
        <dbReference type="Proteomes" id="UP001597097"/>
    </source>
</evidence>
<feature type="domain" description="CBS" evidence="14">
    <location>
        <begin position="153"/>
        <end position="210"/>
    </location>
</feature>
<comment type="activity regulation">
    <text evidence="11">Mycophenolic acid (MPA) is a non-competitive inhibitor that prevents formation of the closed enzyme conformation by binding to the same site as the amobile flap. In contrast, mizoribine monophosphate (MZP) is a competitive inhibitor that induces the closed conformation. MPA is a potent inhibitor of mammalian IMPDHs but a poor inhibitor of the bacterial enzymes. MZP is a more potent inhibitor of bacterial IMPDH.</text>
</comment>
<evidence type="ECO:0000256" key="12">
    <source>
        <dbReference type="PROSITE-ProRule" id="PRU00703"/>
    </source>
</evidence>
<evidence type="ECO:0000256" key="10">
    <source>
        <dbReference type="ARBA" id="ARBA00048028"/>
    </source>
</evidence>
<evidence type="ECO:0000256" key="5">
    <source>
        <dbReference type="ARBA" id="ARBA00022755"/>
    </source>
</evidence>
<dbReference type="NCBIfam" id="TIGR01302">
    <property type="entry name" value="IMP_dehydrog"/>
    <property type="match status" value="1"/>
</dbReference>
<keyword evidence="9 12" id="KW-0129">CBS domain</keyword>
<feature type="binding site" evidence="11">
    <location>
        <position position="477"/>
    </location>
    <ligand>
        <name>K(+)</name>
        <dbReference type="ChEBI" id="CHEBI:29103"/>
        <note>ligand shared between two tetrameric partners</note>
    </ligand>
</feature>
<feature type="binding site" evidence="11">
    <location>
        <position position="475"/>
    </location>
    <ligand>
        <name>K(+)</name>
        <dbReference type="ChEBI" id="CHEBI:29103"/>
        <note>ligand shared between two tetrameric partners</note>
    </ligand>
</feature>
<feature type="binding site" evidence="11">
    <location>
        <position position="421"/>
    </location>
    <ligand>
        <name>IMP</name>
        <dbReference type="ChEBI" id="CHEBI:58053"/>
    </ligand>
</feature>
<evidence type="ECO:0000256" key="3">
    <source>
        <dbReference type="ARBA" id="ARBA00022723"/>
    </source>
</evidence>
<dbReference type="Proteomes" id="UP001597097">
    <property type="component" value="Unassembled WGS sequence"/>
</dbReference>
<feature type="active site" description="Thioimidate intermediate" evidence="11">
    <location>
        <position position="303"/>
    </location>
</feature>
<proteinExistence type="inferred from homology"/>
<dbReference type="InterPro" id="IPR015875">
    <property type="entry name" value="IMP_DH/GMP_Rdtase_CS"/>
</dbReference>
<keyword evidence="4 11" id="KW-0332">GMP biosynthesis</keyword>
<keyword evidence="7 11" id="KW-0560">Oxidoreductase</keyword>
<accession>A0ABW4GJA3</accession>
<evidence type="ECO:0000313" key="15">
    <source>
        <dbReference type="EMBL" id="MFD1542454.1"/>
    </source>
</evidence>
<gene>
    <name evidence="11 15" type="primary">guaB</name>
    <name evidence="15" type="ORF">ACFSJ0_35745</name>
</gene>
<reference evidence="16" key="1">
    <citation type="journal article" date="2019" name="Int. J. Syst. Evol. Microbiol.">
        <title>The Global Catalogue of Microorganisms (GCM) 10K type strain sequencing project: providing services to taxonomists for standard genome sequencing and annotation.</title>
        <authorList>
            <consortium name="The Broad Institute Genomics Platform"/>
            <consortium name="The Broad Institute Genome Sequencing Center for Infectious Disease"/>
            <person name="Wu L."/>
            <person name="Ma J."/>
        </authorList>
    </citation>
    <scope>NUCLEOTIDE SEQUENCE [LARGE SCALE GENOMIC DNA]</scope>
    <source>
        <strain evidence="16">CGMCC 1.15399</strain>
    </source>
</reference>
<dbReference type="PANTHER" id="PTHR11911">
    <property type="entry name" value="INOSINE-5-MONOPHOSPHATE DEHYDROGENASE RELATED"/>
    <property type="match status" value="1"/>
</dbReference>
<comment type="function">
    <text evidence="11">Catalyzes the conversion of inosine 5'-phosphate (IMP) to xanthosine 5'-phosphate (XMP), the first committed and rate-limiting step in the de novo synthesis of guanine nucleotides, and therefore plays an important role in the regulation of cell growth.</text>
</comment>
<feature type="binding site" description="in other chain" evidence="11">
    <location>
        <position position="303"/>
    </location>
    <ligand>
        <name>K(+)</name>
        <dbReference type="ChEBI" id="CHEBI:29103"/>
        <note>ligand shared between two tetrameric partners</note>
    </ligand>
</feature>
<organism evidence="15 16">
    <name type="scientific">Nonomuraea guangzhouensis</name>
    <dbReference type="NCBI Taxonomy" id="1291555"/>
    <lineage>
        <taxon>Bacteria</taxon>
        <taxon>Bacillati</taxon>
        <taxon>Actinomycetota</taxon>
        <taxon>Actinomycetes</taxon>
        <taxon>Streptosporangiales</taxon>
        <taxon>Streptosporangiaceae</taxon>
        <taxon>Nonomuraea</taxon>
    </lineage>
</organism>
<feature type="domain" description="CBS" evidence="14">
    <location>
        <begin position="93"/>
        <end position="149"/>
    </location>
</feature>
<dbReference type="InterPro" id="IPR005990">
    <property type="entry name" value="IMP_DH"/>
</dbReference>
<dbReference type="EC" id="1.1.1.205" evidence="11"/>
<dbReference type="RefSeq" id="WP_219531429.1">
    <property type="nucleotide sequence ID" value="NZ_JAHKRM010000011.1"/>
</dbReference>
<evidence type="ECO:0000256" key="13">
    <source>
        <dbReference type="RuleBase" id="RU003927"/>
    </source>
</evidence>
<evidence type="ECO:0000259" key="14">
    <source>
        <dbReference type="PROSITE" id="PS51371"/>
    </source>
</evidence>
<sequence length="493" mass="51872">MSKFTETGLTFDDVLLVPSYSDLQPGDADTGSWLSRGIRLSIPLVSAAMDTVTEARMAVAMARQGGIGILHRNLSAEEQAQQVDLVKRSEAGMVTNPVTCTPDNTLADVERLCATYRISGVPVTDVSGVLVGIVTNRDMRFETDQARPVREVMTPMPLVTAPVGVSRDDAFALLRHNKIEKLPLVDRDGKLRGLITVKDFTKSEQYPLATKDADGRLVVGAAVGVGGDAELRAKALIEAGVDVIVVDVAHGHSKGLAEMIAKVKANSKVDVIGGNIATRAGAQMLVDAGVDAVKVGVGPGSICTTRVVAGVGAPQVTAIYEASLACGPAGVPVIGDGGLQYSGDIVKAIAAGADTVMLGSLLAGCEESPGELIFINGKQFKSYRGMGSLGAVRNRERGGMSFSKDRYAQADIGGDDKYIPEGIEGQVPFRGPVAAVAHQLIGGLRQGMWYAGCRTISQMHTDCELMPITAAGLTESHPHDIQMTVEAPNYHRR</sequence>
<evidence type="ECO:0000256" key="9">
    <source>
        <dbReference type="ARBA" id="ARBA00023122"/>
    </source>
</evidence>
<keyword evidence="3 11" id="KW-0479">Metal-binding</keyword>
<feature type="binding site" description="in other chain" evidence="11">
    <location>
        <position position="300"/>
    </location>
    <ligand>
        <name>K(+)</name>
        <dbReference type="ChEBI" id="CHEBI:29103"/>
        <note>ligand shared between two tetrameric partners</note>
    </ligand>
</feature>
<dbReference type="GO" id="GO:0003938">
    <property type="term" value="F:IMP dehydrogenase activity"/>
    <property type="evidence" value="ECO:0007669"/>
    <property type="project" value="UniProtKB-EC"/>
</dbReference>
<keyword evidence="8 11" id="KW-0520">NAD</keyword>
<dbReference type="HAMAP" id="MF_01964">
    <property type="entry name" value="IMPDH"/>
    <property type="match status" value="1"/>
</dbReference>
<feature type="binding site" description="in other chain" evidence="11">
    <location>
        <position position="298"/>
    </location>
    <ligand>
        <name>K(+)</name>
        <dbReference type="ChEBI" id="CHEBI:29103"/>
        <note>ligand shared between two tetrameric partners</note>
    </ligand>
</feature>
<keyword evidence="5 11" id="KW-0658">Purine biosynthesis</keyword>
<dbReference type="CDD" id="cd00381">
    <property type="entry name" value="IMPDH"/>
    <property type="match status" value="1"/>
</dbReference>
<evidence type="ECO:0000256" key="8">
    <source>
        <dbReference type="ARBA" id="ARBA00023027"/>
    </source>
</evidence>
<evidence type="ECO:0000256" key="2">
    <source>
        <dbReference type="ARBA" id="ARBA00005502"/>
    </source>
</evidence>
<dbReference type="CDD" id="cd04601">
    <property type="entry name" value="CBS_pair_IMPDH"/>
    <property type="match status" value="1"/>
</dbReference>
<dbReference type="PROSITE" id="PS00487">
    <property type="entry name" value="IMP_DH_GMP_RED"/>
    <property type="match status" value="1"/>
</dbReference>
<feature type="binding site" evidence="11">
    <location>
        <begin position="359"/>
        <end position="360"/>
    </location>
    <ligand>
        <name>IMP</name>
        <dbReference type="ChEBI" id="CHEBI:58053"/>
    </ligand>
</feature>
<feature type="binding site" evidence="11">
    <location>
        <position position="476"/>
    </location>
    <ligand>
        <name>K(+)</name>
        <dbReference type="ChEBI" id="CHEBI:29103"/>
        <note>ligand shared between two tetrameric partners</note>
    </ligand>
</feature>
<keyword evidence="16" id="KW-1185">Reference proteome</keyword>
<dbReference type="SMART" id="SM01240">
    <property type="entry name" value="IMPDH"/>
    <property type="match status" value="1"/>
</dbReference>
<dbReference type="Pfam" id="PF00478">
    <property type="entry name" value="IMPDH"/>
    <property type="match status" value="1"/>
</dbReference>
<comment type="cofactor">
    <cofactor evidence="1 11">
        <name>K(+)</name>
        <dbReference type="ChEBI" id="CHEBI:29103"/>
    </cofactor>
</comment>
<evidence type="ECO:0000256" key="4">
    <source>
        <dbReference type="ARBA" id="ARBA00022749"/>
    </source>
</evidence>
<feature type="binding site" evidence="11">
    <location>
        <begin position="383"/>
        <end position="387"/>
    </location>
    <ligand>
        <name>IMP</name>
        <dbReference type="ChEBI" id="CHEBI:58053"/>
    </ligand>
</feature>
<dbReference type="PROSITE" id="PS51371">
    <property type="entry name" value="CBS"/>
    <property type="match status" value="2"/>
</dbReference>
<dbReference type="InterPro" id="IPR001093">
    <property type="entry name" value="IMP_DH_GMPRt"/>
</dbReference>
<dbReference type="Pfam" id="PF00571">
    <property type="entry name" value="CBS"/>
    <property type="match status" value="2"/>
</dbReference>
<dbReference type="InterPro" id="IPR000644">
    <property type="entry name" value="CBS_dom"/>
</dbReference>